<evidence type="ECO:0000313" key="6">
    <source>
        <dbReference type="Proteomes" id="UP000026961"/>
    </source>
</evidence>
<name>A0A0E0BJ26_9ORYZ</name>
<feature type="domain" description="NB-ARC" evidence="3">
    <location>
        <begin position="346"/>
        <end position="515"/>
    </location>
</feature>
<evidence type="ECO:0000259" key="4">
    <source>
        <dbReference type="Pfam" id="PF25019"/>
    </source>
</evidence>
<dbReference type="AlphaFoldDB" id="A0A0E0BJ26"/>
<reference evidence="5" key="1">
    <citation type="submission" date="2015-04" db="UniProtKB">
        <authorList>
            <consortium name="EnsemblPlants"/>
        </authorList>
    </citation>
    <scope>IDENTIFICATION</scope>
</reference>
<evidence type="ECO:0000256" key="1">
    <source>
        <dbReference type="SAM" id="MobiDB-lite"/>
    </source>
</evidence>
<dbReference type="InterPro" id="IPR002182">
    <property type="entry name" value="NB-ARC"/>
</dbReference>
<protein>
    <submittedName>
        <fullName evidence="5">Uncharacterized protein</fullName>
    </submittedName>
</protein>
<dbReference type="Proteomes" id="UP000026961">
    <property type="component" value="Chromosome 11"/>
</dbReference>
<dbReference type="Pfam" id="PF00931">
    <property type="entry name" value="NB-ARC"/>
    <property type="match status" value="1"/>
</dbReference>
<keyword evidence="2" id="KW-0732">Signal</keyword>
<feature type="compositionally biased region" description="Polar residues" evidence="1">
    <location>
        <begin position="67"/>
        <end position="82"/>
    </location>
</feature>
<dbReference type="InterPro" id="IPR056789">
    <property type="entry name" value="LRR_R13L1-DRL21"/>
</dbReference>
<evidence type="ECO:0000313" key="5">
    <source>
        <dbReference type="EnsemblPlants" id="OGLUM11G13080.1"/>
    </source>
</evidence>
<reference evidence="5" key="2">
    <citation type="submission" date="2018-05" db="EMBL/GenBank/DDBJ databases">
        <title>OgluRS3 (Oryza glumaepatula Reference Sequence Version 3).</title>
        <authorList>
            <person name="Zhang J."/>
            <person name="Kudrna D."/>
            <person name="Lee S."/>
            <person name="Talag J."/>
            <person name="Welchert J."/>
            <person name="Wing R.A."/>
        </authorList>
    </citation>
    <scope>NUCLEOTIDE SEQUENCE [LARGE SCALE GENOMIC DNA]</scope>
</reference>
<feature type="chain" id="PRO_5002354776" evidence="2">
    <location>
        <begin position="33"/>
        <end position="1105"/>
    </location>
</feature>
<organism evidence="5">
    <name type="scientific">Oryza glumipatula</name>
    <dbReference type="NCBI Taxonomy" id="40148"/>
    <lineage>
        <taxon>Eukaryota</taxon>
        <taxon>Viridiplantae</taxon>
        <taxon>Streptophyta</taxon>
        <taxon>Embryophyta</taxon>
        <taxon>Tracheophyta</taxon>
        <taxon>Spermatophyta</taxon>
        <taxon>Magnoliopsida</taxon>
        <taxon>Liliopsida</taxon>
        <taxon>Poales</taxon>
        <taxon>Poaceae</taxon>
        <taxon>BOP clade</taxon>
        <taxon>Oryzoideae</taxon>
        <taxon>Oryzeae</taxon>
        <taxon>Oryzinae</taxon>
        <taxon>Oryza</taxon>
    </lineage>
</organism>
<dbReference type="PANTHER" id="PTHR47186:SF3">
    <property type="entry name" value="OS09G0267800 PROTEIN"/>
    <property type="match status" value="1"/>
</dbReference>
<dbReference type="GO" id="GO:0043531">
    <property type="term" value="F:ADP binding"/>
    <property type="evidence" value="ECO:0007669"/>
    <property type="project" value="InterPro"/>
</dbReference>
<keyword evidence="6" id="KW-1185">Reference proteome</keyword>
<feature type="region of interest" description="Disordered" evidence="1">
    <location>
        <begin position="39"/>
        <end position="90"/>
    </location>
</feature>
<dbReference type="eggNOG" id="KOG4658">
    <property type="taxonomic scope" value="Eukaryota"/>
</dbReference>
<dbReference type="Pfam" id="PF25019">
    <property type="entry name" value="LRR_R13L1-DRL21"/>
    <property type="match status" value="1"/>
</dbReference>
<dbReference type="EnsemblPlants" id="OGLUM11G13080.1">
    <property type="protein sequence ID" value="OGLUM11G13080.1"/>
    <property type="gene ID" value="OGLUM11G13080"/>
</dbReference>
<dbReference type="SUPFAM" id="SSF52540">
    <property type="entry name" value="P-loop containing nucleoside triphosphate hydrolases"/>
    <property type="match status" value="1"/>
</dbReference>
<dbReference type="InterPro" id="IPR032675">
    <property type="entry name" value="LRR_dom_sf"/>
</dbReference>
<sequence>MLRAGFATLWMLRTILDRAALLVAMLRNEATATGFVNLKNEPRSSGLSKNEASDTQHSVEEHRSRSRTSPSATEQSKPTGESKSLIECSKEGKKKPFDSWYSKSYNLSHSPKFSYEDSDVFQKHSPPSSVCLHRTIIVPGDLSSPQQRIDSAFSRTNECVDAIDMHSAPSVFSVNLEMQDLQRCLNTVSDVLLIMETHVAGPTYSYLPIMGQKDDTLLMMAMDIERSLDMLEYVHVQKHENIAMKIINDLKHLLQSILPVLENFREHLVSLTRVASVQNSGDLTRLRIMPNIENIREQPASTSVEKQNPSIVKETVVAHLLEEGQDGIFLVPFLLSSVSEDSVISIQNIYKNSRVKGHFDMRIWVNVSGRSTMISSKVAVKRCINELMNAHVMSSENQSPPVHSTEFSNWIMQNGISGSIKKTHDQKMKDLEKVIQCGLSGKKFLLVLHGISEDQMAQWEHLFRAIKSGKKGSKVIVLTTSTNVEESVRNINILRSDEIENELYWYFFRKVVSAKMFRRVDSDYLPTNPQLMAHVSIMSGFLPTLWMFRWRIPELHLRTLILFGPSEHTALSSREILDEILERQKSCLNCPMSRHTIFAICAFGIQVLNIQGCQLISLPDRTSEKLPSLRHIIGPCSVVSSISHIGNLTNLQELQEYRVRKLAGYGIQELRHMNLSGSLSIKNLENVTLAAKANKVNLSSKTCLDSLRLEWHSTKEISQSVSAEVLEQLQPPNSINELEINGYPSIISPTWFNENHLRNVKKVTLRNCSFISVVAPLAKLPSLEMLTLESFSMLKRMTESDRLQYFQYALRLLKFSTDISCRFPRLVKLYIEDMPLLEEWTEQQPCFPCLEELTVRNCPKLAVLPQFHHSRVTKMQIEGLHLKSFAVSSGEFLDGAAMQPPKAFILRHCPVLSTFTILDVGSSSTSSHCLEPLLQLEITDCKELKAIEGAFAFVEKLHIQQCHSSLKLPNGNAMQSLHTLHIDSVSTRNDPFLLGLQALRVLIITDSAELRSLDVLLASDQLSKTLEQLQLINCNNIESLPRNMDQFLAFVSLYLINCSIMRSLPCLPNNLTELRISGCPILKEKYCHYGPEWDDISHVPYVSVD</sequence>
<evidence type="ECO:0000259" key="3">
    <source>
        <dbReference type="Pfam" id="PF00931"/>
    </source>
</evidence>
<feature type="compositionally biased region" description="Basic and acidic residues" evidence="1">
    <location>
        <begin position="51"/>
        <end position="63"/>
    </location>
</feature>
<dbReference type="Gramene" id="OGLUM11G13080.1">
    <property type="protein sequence ID" value="OGLUM11G13080.1"/>
    <property type="gene ID" value="OGLUM11G13080"/>
</dbReference>
<dbReference type="InterPro" id="IPR027417">
    <property type="entry name" value="P-loop_NTPase"/>
</dbReference>
<dbReference type="PANTHER" id="PTHR47186">
    <property type="entry name" value="LEUCINE-RICH REPEAT-CONTAINING PROTEIN 57"/>
    <property type="match status" value="1"/>
</dbReference>
<proteinExistence type="predicted"/>
<dbReference type="HOGENOM" id="CLU_282921_0_0_1"/>
<dbReference type="Gene3D" id="3.80.10.10">
    <property type="entry name" value="Ribonuclease Inhibitor"/>
    <property type="match status" value="2"/>
</dbReference>
<dbReference type="SUPFAM" id="SSF52058">
    <property type="entry name" value="L domain-like"/>
    <property type="match status" value="2"/>
</dbReference>
<accession>A0A0E0BJ26</accession>
<evidence type="ECO:0000256" key="2">
    <source>
        <dbReference type="SAM" id="SignalP"/>
    </source>
</evidence>
<feature type="signal peptide" evidence="2">
    <location>
        <begin position="1"/>
        <end position="32"/>
    </location>
</feature>
<dbReference type="Gene3D" id="3.40.50.300">
    <property type="entry name" value="P-loop containing nucleotide triphosphate hydrolases"/>
    <property type="match status" value="1"/>
</dbReference>
<feature type="domain" description="R13L1/DRL21-like LRR repeat region" evidence="4">
    <location>
        <begin position="667"/>
        <end position="790"/>
    </location>
</feature>